<protein>
    <submittedName>
        <fullName evidence="1">OsmC family peroxiredoxin</fullName>
    </submittedName>
</protein>
<sequence>MTTEFPYDITVTWTGDRGSGTSGHEGYARDHTVTAPGPHTPIAGSADTGAFRGDAARWNPEQLLTAAVAQCHLLWYLHLCAAEGVVVTSYEDHARGLLSERGGEPDHFSEVALRPRVRVADPAMVDMATKLHDAAREKCFVTNSVRFPVRVQPIVSA</sequence>
<dbReference type="PANTHER" id="PTHR42830:SF2">
    <property type="entry name" value="OSMC_OHR FAMILY PROTEIN"/>
    <property type="match status" value="1"/>
</dbReference>
<accession>A0A6G4TZ05</accession>
<keyword evidence="2" id="KW-1185">Reference proteome</keyword>
<organism evidence="1 2">
    <name type="scientific">Streptomyces coryli</name>
    <dbReference type="NCBI Taxonomy" id="1128680"/>
    <lineage>
        <taxon>Bacteria</taxon>
        <taxon>Bacillati</taxon>
        <taxon>Actinomycetota</taxon>
        <taxon>Actinomycetes</taxon>
        <taxon>Kitasatosporales</taxon>
        <taxon>Streptomycetaceae</taxon>
        <taxon>Streptomyces</taxon>
    </lineage>
</organism>
<evidence type="ECO:0000313" key="2">
    <source>
        <dbReference type="Proteomes" id="UP000481583"/>
    </source>
</evidence>
<reference evidence="1 2" key="1">
    <citation type="submission" date="2020-02" db="EMBL/GenBank/DDBJ databases">
        <title>Whole-genome analyses of novel actinobacteria.</title>
        <authorList>
            <person name="Sahin N."/>
        </authorList>
    </citation>
    <scope>NUCLEOTIDE SEQUENCE [LARGE SCALE GENOMIC DNA]</scope>
    <source>
        <strain evidence="1 2">A7024</strain>
    </source>
</reference>
<dbReference type="PANTHER" id="PTHR42830">
    <property type="entry name" value="OSMOTICALLY INDUCIBLE FAMILY PROTEIN"/>
    <property type="match status" value="1"/>
</dbReference>
<dbReference type="InterPro" id="IPR003718">
    <property type="entry name" value="OsmC/Ohr_fam"/>
</dbReference>
<dbReference type="InterPro" id="IPR052707">
    <property type="entry name" value="OsmC_Ohr_Peroxiredoxin"/>
</dbReference>
<dbReference type="EMBL" id="JAAKZV010000049">
    <property type="protein sequence ID" value="NGN64992.1"/>
    <property type="molecule type" value="Genomic_DNA"/>
</dbReference>
<dbReference type="RefSeq" id="WP_165236994.1">
    <property type="nucleotide sequence ID" value="NZ_JAAKZV010000049.1"/>
</dbReference>
<evidence type="ECO:0000313" key="1">
    <source>
        <dbReference type="EMBL" id="NGN64992.1"/>
    </source>
</evidence>
<dbReference type="InterPro" id="IPR015946">
    <property type="entry name" value="KH_dom-like_a/b"/>
</dbReference>
<dbReference type="Proteomes" id="UP000481583">
    <property type="component" value="Unassembled WGS sequence"/>
</dbReference>
<gene>
    <name evidence="1" type="ORF">G5C51_13935</name>
</gene>
<proteinExistence type="predicted"/>
<dbReference type="AlphaFoldDB" id="A0A6G4TZ05"/>
<comment type="caution">
    <text evidence="1">The sequence shown here is derived from an EMBL/GenBank/DDBJ whole genome shotgun (WGS) entry which is preliminary data.</text>
</comment>
<dbReference type="InterPro" id="IPR036102">
    <property type="entry name" value="OsmC/Ohrsf"/>
</dbReference>
<dbReference type="Gene3D" id="3.30.300.20">
    <property type="match status" value="1"/>
</dbReference>
<dbReference type="SUPFAM" id="SSF82784">
    <property type="entry name" value="OsmC-like"/>
    <property type="match status" value="1"/>
</dbReference>
<name>A0A6G4TZ05_9ACTN</name>
<dbReference type="Pfam" id="PF02566">
    <property type="entry name" value="OsmC"/>
    <property type="match status" value="1"/>
</dbReference>